<organism evidence="2 3">
    <name type="scientific">Paractinoplanes rishiriensis</name>
    <dbReference type="NCBI Taxonomy" id="1050105"/>
    <lineage>
        <taxon>Bacteria</taxon>
        <taxon>Bacillati</taxon>
        <taxon>Actinomycetota</taxon>
        <taxon>Actinomycetes</taxon>
        <taxon>Micromonosporales</taxon>
        <taxon>Micromonosporaceae</taxon>
        <taxon>Paractinoplanes</taxon>
    </lineage>
</organism>
<feature type="region of interest" description="Disordered" evidence="1">
    <location>
        <begin position="144"/>
        <end position="164"/>
    </location>
</feature>
<dbReference type="RefSeq" id="WP_203783728.1">
    <property type="nucleotide sequence ID" value="NZ_BOMV01000055.1"/>
</dbReference>
<accession>A0A919K1I4</accession>
<sequence>MHRVTLSAAELSLLATQAGVALPPGMVLPEPAADPDAWPATADAVLRRRGLVDGDDTPVPAVAATLTVLARPDATVHIEVTLPHQASTALFAVSGGLAASLRQLDDGDLELALFPAWELGTELAGAVPAPHRADFPDVVPAYASPAGTAGRRPRPPLPGGAQGSLAATVTSADGTTYGTVEWLATDTGWLGLQSVPGHDGAPGAAVQPPALTTWLAPALDAALAAAR</sequence>
<dbReference type="AlphaFoldDB" id="A0A919K1I4"/>
<dbReference type="EMBL" id="BOMV01000055">
    <property type="protein sequence ID" value="GIE97114.1"/>
    <property type="molecule type" value="Genomic_DNA"/>
</dbReference>
<evidence type="ECO:0000313" key="2">
    <source>
        <dbReference type="EMBL" id="GIE97114.1"/>
    </source>
</evidence>
<evidence type="ECO:0000313" key="3">
    <source>
        <dbReference type="Proteomes" id="UP000636960"/>
    </source>
</evidence>
<evidence type="ECO:0000256" key="1">
    <source>
        <dbReference type="SAM" id="MobiDB-lite"/>
    </source>
</evidence>
<dbReference type="Proteomes" id="UP000636960">
    <property type="component" value="Unassembled WGS sequence"/>
</dbReference>
<reference evidence="2" key="1">
    <citation type="submission" date="2021-01" db="EMBL/GenBank/DDBJ databases">
        <title>Whole genome shotgun sequence of Actinoplanes rishiriensis NBRC 108556.</title>
        <authorList>
            <person name="Komaki H."/>
            <person name="Tamura T."/>
        </authorList>
    </citation>
    <scope>NUCLEOTIDE SEQUENCE</scope>
    <source>
        <strain evidence="2">NBRC 108556</strain>
    </source>
</reference>
<comment type="caution">
    <text evidence="2">The sequence shown here is derived from an EMBL/GenBank/DDBJ whole genome shotgun (WGS) entry which is preliminary data.</text>
</comment>
<name>A0A919K1I4_9ACTN</name>
<keyword evidence="3" id="KW-1185">Reference proteome</keyword>
<protein>
    <submittedName>
        <fullName evidence="2">Uncharacterized protein</fullName>
    </submittedName>
</protein>
<proteinExistence type="predicted"/>
<gene>
    <name evidence="2" type="ORF">Ari01nite_45790</name>
</gene>